<keyword evidence="1" id="KW-0472">Membrane</keyword>
<dbReference type="GeneID" id="96624918"/>
<dbReference type="RefSeq" id="WP_193836795.1">
    <property type="nucleotide sequence ID" value="NZ_CP062961.1"/>
</dbReference>
<evidence type="ECO:0000313" key="3">
    <source>
        <dbReference type="Proteomes" id="UP000516404"/>
    </source>
</evidence>
<keyword evidence="1" id="KW-1133">Transmembrane helix</keyword>
<reference evidence="2 3" key="1">
    <citation type="submission" date="2020-09" db="EMBL/GenBank/DDBJ databases">
        <title>Investigation of environmental microbes.</title>
        <authorList>
            <person name="Ou Y."/>
            <person name="Kang Q."/>
        </authorList>
    </citation>
    <scope>NUCLEOTIDE SEQUENCE [LARGE SCALE GENOMIC DNA]</scope>
    <source>
        <strain evidence="2 3">KJZ-14</strain>
        <plasmid evidence="2 3">p2</plasmid>
    </source>
</reference>
<sequence>MDEVGRNQEDKGPWTVKEVLKVIVSLVILAGVLFMLSTPLISKYNQTHYTMRSCTVTEATARETRTVTTSTKLSIYTSDCGTLVYEISKPGAELERMAEHINEFQGKRLGFGFGDIQLQSNLSTVFKVESIE</sequence>
<feature type="transmembrane region" description="Helical" evidence="1">
    <location>
        <begin position="20"/>
        <end position="42"/>
    </location>
</feature>
<evidence type="ECO:0008006" key="4">
    <source>
        <dbReference type="Google" id="ProtNLM"/>
    </source>
</evidence>
<dbReference type="KEGG" id="rter:IDM49_11800"/>
<dbReference type="Proteomes" id="UP000516404">
    <property type="component" value="Plasmid p2"/>
</dbReference>
<protein>
    <recommendedName>
        <fullName evidence="4">DUF2500 domain-containing protein</fullName>
    </recommendedName>
</protein>
<proteinExistence type="predicted"/>
<keyword evidence="2" id="KW-0614">Plasmid</keyword>
<accession>A0A7S7B0B9</accession>
<evidence type="ECO:0000313" key="2">
    <source>
        <dbReference type="EMBL" id="QOW64766.1"/>
    </source>
</evidence>
<name>A0A7S7B0B9_9MICC</name>
<keyword evidence="3" id="KW-1185">Reference proteome</keyword>
<geneLocation type="plasmid" evidence="2 3">
    <name>p2</name>
</geneLocation>
<dbReference type="AlphaFoldDB" id="A0A7S7B0B9"/>
<keyword evidence="1" id="KW-0812">Transmembrane</keyword>
<evidence type="ECO:0000256" key="1">
    <source>
        <dbReference type="SAM" id="Phobius"/>
    </source>
</evidence>
<gene>
    <name evidence="2" type="ORF">IDM49_11800</name>
</gene>
<dbReference type="EMBL" id="CP062961">
    <property type="protein sequence ID" value="QOW64766.1"/>
    <property type="molecule type" value="Genomic_DNA"/>
</dbReference>
<organism evidence="2 3">
    <name type="scientific">Rothia terrae</name>
    <dbReference type="NCBI Taxonomy" id="396015"/>
    <lineage>
        <taxon>Bacteria</taxon>
        <taxon>Bacillati</taxon>
        <taxon>Actinomycetota</taxon>
        <taxon>Actinomycetes</taxon>
        <taxon>Micrococcales</taxon>
        <taxon>Micrococcaceae</taxon>
        <taxon>Rothia</taxon>
    </lineage>
</organism>